<comment type="caution">
    <text evidence="1">The sequence shown here is derived from an EMBL/GenBank/DDBJ whole genome shotgun (WGS) entry which is preliminary data.</text>
</comment>
<proteinExistence type="predicted"/>
<evidence type="ECO:0000313" key="1">
    <source>
        <dbReference type="EMBL" id="MET4561554.1"/>
    </source>
</evidence>
<dbReference type="RefSeq" id="WP_354472081.1">
    <property type="nucleotide sequence ID" value="NZ_JBEPSB010000012.1"/>
</dbReference>
<organism evidence="1 2">
    <name type="scientific">Lysinibacillus parviboronicapiens</name>
    <dbReference type="NCBI Taxonomy" id="436516"/>
    <lineage>
        <taxon>Bacteria</taxon>
        <taxon>Bacillati</taxon>
        <taxon>Bacillota</taxon>
        <taxon>Bacilli</taxon>
        <taxon>Bacillales</taxon>
        <taxon>Bacillaceae</taxon>
        <taxon>Lysinibacillus</taxon>
    </lineage>
</organism>
<keyword evidence="2" id="KW-1185">Reference proteome</keyword>
<gene>
    <name evidence="1" type="ORF">ABIA69_002722</name>
</gene>
<dbReference type="Proteomes" id="UP001549363">
    <property type="component" value="Unassembled WGS sequence"/>
</dbReference>
<evidence type="ECO:0000313" key="2">
    <source>
        <dbReference type="Proteomes" id="UP001549363"/>
    </source>
</evidence>
<protein>
    <recommendedName>
        <fullName evidence="3">Phage protein</fullName>
    </recommendedName>
</protein>
<evidence type="ECO:0008006" key="3">
    <source>
        <dbReference type="Google" id="ProtNLM"/>
    </source>
</evidence>
<sequence>MKRTNIEILDELIEKGYEQARKNPTTLALEFKREYYADVEKIRYDRDLSPDGKFRKQQALTKTYSKRLMEVLAEMKAEYTKTAQEAQKIAHTIQTTSHEKPSDDMQVKLFEQELESLQMAVMLGTSAKSSLQALDAFIGKHGDVPYFAEQIKQQFPTIASTILGIEATPQNRHTLSKVLERVESKATTPERTKATEALGFFTNANNPQFYLTGTAPYNAFAAIIGTKLADRINEPEQVLEEMKAQEQAE</sequence>
<name>A0ABV2PKT4_9BACI</name>
<dbReference type="EMBL" id="JBEPSB010000012">
    <property type="protein sequence ID" value="MET4561554.1"/>
    <property type="molecule type" value="Genomic_DNA"/>
</dbReference>
<reference evidence="1 2" key="1">
    <citation type="submission" date="2024-06" db="EMBL/GenBank/DDBJ databases">
        <title>Sorghum-associated microbial communities from plants grown in Nebraska, USA.</title>
        <authorList>
            <person name="Schachtman D."/>
        </authorList>
    </citation>
    <scope>NUCLEOTIDE SEQUENCE [LARGE SCALE GENOMIC DNA]</scope>
    <source>
        <strain evidence="1 2">736</strain>
    </source>
</reference>
<accession>A0ABV2PKT4</accession>